<organism evidence="5 6">
    <name type="scientific">Kitasatospora paranensis</name>
    <dbReference type="NCBI Taxonomy" id="258053"/>
    <lineage>
        <taxon>Bacteria</taxon>
        <taxon>Bacillati</taxon>
        <taxon>Actinomycetota</taxon>
        <taxon>Actinomycetes</taxon>
        <taxon>Kitasatosporales</taxon>
        <taxon>Streptomycetaceae</taxon>
        <taxon>Kitasatospora</taxon>
    </lineage>
</organism>
<feature type="domain" description="SIS" evidence="4">
    <location>
        <begin position="52"/>
        <end position="213"/>
    </location>
</feature>
<reference evidence="6" key="1">
    <citation type="journal article" date="2019" name="Int. J. Syst. Evol. Microbiol.">
        <title>The Global Catalogue of Microorganisms (GCM) 10K type strain sequencing project: providing services to taxonomists for standard genome sequencing and annotation.</title>
        <authorList>
            <consortium name="The Broad Institute Genomics Platform"/>
            <consortium name="The Broad Institute Genome Sequencing Center for Infectious Disease"/>
            <person name="Wu L."/>
            <person name="Ma J."/>
        </authorList>
    </citation>
    <scope>NUCLEOTIDE SEQUENCE [LARGE SCALE GENOMIC DNA]</scope>
    <source>
        <strain evidence="6">CGMCC 1.12859</strain>
    </source>
</reference>
<dbReference type="Pfam" id="PF22645">
    <property type="entry name" value="GKRP_SIS_N"/>
    <property type="match status" value="1"/>
</dbReference>
<evidence type="ECO:0000256" key="2">
    <source>
        <dbReference type="ARBA" id="ARBA00023277"/>
    </source>
</evidence>
<dbReference type="InterPro" id="IPR005488">
    <property type="entry name" value="Etherase_MurQ"/>
</dbReference>
<dbReference type="PROSITE" id="PS01272">
    <property type="entry name" value="GCKR"/>
    <property type="match status" value="1"/>
</dbReference>
<accession>A0ABW2FVL4</accession>
<proteinExistence type="inferred from homology"/>
<dbReference type="HAMAP" id="MF_00068">
    <property type="entry name" value="MurQ"/>
    <property type="match status" value="1"/>
</dbReference>
<feature type="active site" evidence="3">
    <location>
        <position position="111"/>
    </location>
</feature>
<dbReference type="EMBL" id="JBHTAJ010000020">
    <property type="protein sequence ID" value="MFC7180472.1"/>
    <property type="molecule type" value="Genomic_DNA"/>
</dbReference>
<evidence type="ECO:0000256" key="3">
    <source>
        <dbReference type="HAMAP-Rule" id="MF_00068"/>
    </source>
</evidence>
<dbReference type="NCBIfam" id="NF003915">
    <property type="entry name" value="PRK05441.1"/>
    <property type="match status" value="1"/>
</dbReference>
<dbReference type="PANTHER" id="PTHR10088:SF4">
    <property type="entry name" value="GLUCOKINASE REGULATORY PROTEIN"/>
    <property type="match status" value="1"/>
</dbReference>
<dbReference type="Gene3D" id="3.40.50.10490">
    <property type="entry name" value="Glucose-6-phosphate isomerase like protein, domain 1"/>
    <property type="match status" value="1"/>
</dbReference>
<comment type="catalytic activity">
    <reaction evidence="3">
        <text>N-acetyl-D-muramate 6-phosphate + H2O = N-acetyl-D-glucosamine 6-phosphate + (R)-lactate</text>
        <dbReference type="Rhea" id="RHEA:26410"/>
        <dbReference type="ChEBI" id="CHEBI:15377"/>
        <dbReference type="ChEBI" id="CHEBI:16004"/>
        <dbReference type="ChEBI" id="CHEBI:57513"/>
        <dbReference type="ChEBI" id="CHEBI:58722"/>
        <dbReference type="EC" id="4.2.1.126"/>
    </reaction>
</comment>
<dbReference type="InterPro" id="IPR040190">
    <property type="entry name" value="MURQ/GCKR"/>
</dbReference>
<dbReference type="NCBIfam" id="NF009222">
    <property type="entry name" value="PRK12570.1"/>
    <property type="match status" value="1"/>
</dbReference>
<evidence type="ECO:0000259" key="4">
    <source>
        <dbReference type="PROSITE" id="PS51464"/>
    </source>
</evidence>
<evidence type="ECO:0000256" key="1">
    <source>
        <dbReference type="ARBA" id="ARBA00023239"/>
    </source>
</evidence>
<dbReference type="Gene3D" id="1.10.8.1080">
    <property type="match status" value="1"/>
</dbReference>
<gene>
    <name evidence="3" type="primary">murQ</name>
    <name evidence="5" type="ORF">ACFQMG_12995</name>
</gene>
<dbReference type="SUPFAM" id="SSF53697">
    <property type="entry name" value="SIS domain"/>
    <property type="match status" value="1"/>
</dbReference>
<dbReference type="GO" id="GO:0016829">
    <property type="term" value="F:lyase activity"/>
    <property type="evidence" value="ECO:0007669"/>
    <property type="project" value="UniProtKB-KW"/>
</dbReference>
<dbReference type="InterPro" id="IPR005486">
    <property type="entry name" value="Glucokinase_regulatory_CS"/>
</dbReference>
<comment type="miscellaneous">
    <text evidence="3">A lyase-type mechanism (elimination/hydration) is suggested for the cleavage of the lactyl ether bond of MurNAc 6-phosphate, with the formation of an alpha,beta-unsaturated aldehyde intermediate with (E)-stereochemistry, followed by the syn addition of water to give product.</text>
</comment>
<protein>
    <recommendedName>
        <fullName evidence="3">N-acetylmuramic acid 6-phosphate etherase</fullName>
        <shortName evidence="3">MurNAc-6-P etherase</shortName>
        <ecNumber evidence="3">4.2.1.126</ecNumber>
    </recommendedName>
    <alternativeName>
        <fullName evidence="3">N-acetylmuramic acid 6-phosphate hydrolase</fullName>
    </alternativeName>
    <alternativeName>
        <fullName evidence="3">N-acetylmuramic acid 6-phosphate lyase</fullName>
    </alternativeName>
</protein>
<keyword evidence="6" id="KW-1185">Reference proteome</keyword>
<dbReference type="CDD" id="cd05007">
    <property type="entry name" value="SIS_Etherase"/>
    <property type="match status" value="1"/>
</dbReference>
<dbReference type="InterPro" id="IPR001347">
    <property type="entry name" value="SIS_dom"/>
</dbReference>
<comment type="similarity">
    <text evidence="3">Belongs to the GCKR-like family. MurNAc-6-P etherase subfamily.</text>
</comment>
<dbReference type="InterPro" id="IPR046348">
    <property type="entry name" value="SIS_dom_sf"/>
</dbReference>
<name>A0ABW2FVL4_9ACTN</name>
<comment type="subunit">
    <text evidence="3">Homodimer.</text>
</comment>
<keyword evidence="2 3" id="KW-0119">Carbohydrate metabolism</keyword>
<evidence type="ECO:0000313" key="5">
    <source>
        <dbReference type="EMBL" id="MFC7180472.1"/>
    </source>
</evidence>
<dbReference type="EC" id="4.2.1.126" evidence="3"/>
<evidence type="ECO:0000313" key="6">
    <source>
        <dbReference type="Proteomes" id="UP001596435"/>
    </source>
</evidence>
<comment type="function">
    <text evidence="3">Specifically catalyzes the cleavage of the D-lactyl ether substituent of MurNAc 6-phosphate, producing GlcNAc 6-phosphate and D-lactate.</text>
</comment>
<dbReference type="PANTHER" id="PTHR10088">
    <property type="entry name" value="GLUCOKINASE REGULATORY PROTEIN"/>
    <property type="match status" value="1"/>
</dbReference>
<keyword evidence="1 3" id="KW-0456">Lyase</keyword>
<dbReference type="Proteomes" id="UP001596435">
    <property type="component" value="Unassembled WGS sequence"/>
</dbReference>
<comment type="caution">
    <text evidence="5">The sequence shown here is derived from an EMBL/GenBank/DDBJ whole genome shotgun (WGS) entry which is preliminary data.</text>
</comment>
<sequence length="302" mass="30808">MQSPTELRNPRTHDIDRLSALEVLRLLNAEDRIPADAVAAVLPELAQVVEETTRRLRAGGRLHYFGAGTSGRIAVMDAAELIPTFSLPPDIVVAHHAGGAGALTLPTEGAEDSEAAGALEAAVVGAGDVALGIAASGRTPYVGGALRAARANGAFTALLSSNPAAGLAGAAHVHLCVDTGPEAIAGSTRLKAATAQKLVLNSLSTAVMVGLGHTYSNLMVDVAASNEKLRGRLLTILVEATGLNQKRCADALAAADGELKTALVTLLTDWRPEQARDALAASHGHVRAALAGVGHRPANLAV</sequence>
<feature type="active site" description="Proton donor" evidence="3">
    <location>
        <position position="80"/>
    </location>
</feature>
<dbReference type="PROSITE" id="PS51464">
    <property type="entry name" value="SIS"/>
    <property type="match status" value="1"/>
</dbReference>
<comment type="pathway">
    <text evidence="3">Amino-sugar metabolism; N-acetylmuramate degradation.</text>
</comment>
<dbReference type="RefSeq" id="WP_380231108.1">
    <property type="nucleotide sequence ID" value="NZ_JBHSVH010000002.1"/>
</dbReference>